<comment type="caution">
    <text evidence="2">The sequence shown here is derived from an EMBL/GenBank/DDBJ whole genome shotgun (WGS) entry which is preliminary data.</text>
</comment>
<dbReference type="EMBL" id="JANIIK010000117">
    <property type="protein sequence ID" value="KAJ3586760.1"/>
    <property type="molecule type" value="Genomic_DNA"/>
</dbReference>
<accession>A0A9Q0DGW3</accession>
<name>A0A9Q0DGW3_9TELE</name>
<protein>
    <submittedName>
        <fullName evidence="2">Uncharacterized protein</fullName>
    </submittedName>
</protein>
<keyword evidence="3" id="KW-1185">Reference proteome</keyword>
<feature type="region of interest" description="Disordered" evidence="1">
    <location>
        <begin position="97"/>
        <end position="122"/>
    </location>
</feature>
<dbReference type="AlphaFoldDB" id="A0A9Q0DGW3"/>
<dbReference type="Proteomes" id="UP001148018">
    <property type="component" value="Unassembled WGS sequence"/>
</dbReference>
<evidence type="ECO:0000256" key="1">
    <source>
        <dbReference type="SAM" id="MobiDB-lite"/>
    </source>
</evidence>
<organism evidence="2 3">
    <name type="scientific">Muraenolepis orangiensis</name>
    <name type="common">Patagonian moray cod</name>
    <dbReference type="NCBI Taxonomy" id="630683"/>
    <lineage>
        <taxon>Eukaryota</taxon>
        <taxon>Metazoa</taxon>
        <taxon>Chordata</taxon>
        <taxon>Craniata</taxon>
        <taxon>Vertebrata</taxon>
        <taxon>Euteleostomi</taxon>
        <taxon>Actinopterygii</taxon>
        <taxon>Neopterygii</taxon>
        <taxon>Teleostei</taxon>
        <taxon>Neoteleostei</taxon>
        <taxon>Acanthomorphata</taxon>
        <taxon>Zeiogadaria</taxon>
        <taxon>Gadariae</taxon>
        <taxon>Gadiformes</taxon>
        <taxon>Muraenolepidoidei</taxon>
        <taxon>Muraenolepididae</taxon>
        <taxon>Muraenolepis</taxon>
    </lineage>
</organism>
<feature type="compositionally biased region" description="Basic residues" evidence="1">
    <location>
        <begin position="80"/>
        <end position="90"/>
    </location>
</feature>
<evidence type="ECO:0000313" key="3">
    <source>
        <dbReference type="Proteomes" id="UP001148018"/>
    </source>
</evidence>
<evidence type="ECO:0000313" key="2">
    <source>
        <dbReference type="EMBL" id="KAJ3586760.1"/>
    </source>
</evidence>
<feature type="compositionally biased region" description="Basic residues" evidence="1">
    <location>
        <begin position="99"/>
        <end position="112"/>
    </location>
</feature>
<reference evidence="2" key="1">
    <citation type="submission" date="2022-07" db="EMBL/GenBank/DDBJ databases">
        <title>Chromosome-level genome of Muraenolepis orangiensis.</title>
        <authorList>
            <person name="Kim J."/>
        </authorList>
    </citation>
    <scope>NUCLEOTIDE SEQUENCE</scope>
    <source>
        <strain evidence="2">KU_S4_2022</strain>
        <tissue evidence="2">Muscle</tissue>
    </source>
</reference>
<proteinExistence type="predicted"/>
<gene>
    <name evidence="2" type="ORF">NHX12_013153</name>
</gene>
<feature type="region of interest" description="Disordered" evidence="1">
    <location>
        <begin position="73"/>
        <end position="92"/>
    </location>
</feature>
<sequence length="122" mass="13634">MCCSRALAALLSPFSPPFSPPPLDGTLDWVDSQNPPPLPVSPDLCVECPESGMLRQGGPTPSDMRFLLFLVQTPHPPPSRQRHRGTRGKFRPLLTDRFAKRRATKPRRRPLKAAKADRRTGR</sequence>